<dbReference type="OrthoDB" id="8449893at2"/>
<dbReference type="InterPro" id="IPR046083">
    <property type="entry name" value="DUF6101"/>
</dbReference>
<dbReference type="EMBL" id="PVZS01000012">
    <property type="protein sequence ID" value="PSC04637.1"/>
    <property type="molecule type" value="Genomic_DNA"/>
</dbReference>
<dbReference type="AlphaFoldDB" id="A0A2T1HSM2"/>
<reference evidence="2" key="1">
    <citation type="submission" date="2018-03" db="EMBL/GenBank/DDBJ databases">
        <authorList>
            <person name="Sun L."/>
            <person name="Liu H."/>
            <person name="Chen W."/>
            <person name="Huang K."/>
            <person name="Liu W."/>
            <person name="Gao X."/>
        </authorList>
    </citation>
    <scope>NUCLEOTIDE SEQUENCE [LARGE SCALE GENOMIC DNA]</scope>
    <source>
        <strain evidence="2">SH9</strain>
    </source>
</reference>
<gene>
    <name evidence="1" type="ORF">SLNSH_12765</name>
</gene>
<comment type="caution">
    <text evidence="1">The sequence shown here is derived from an EMBL/GenBank/DDBJ whole genome shotgun (WGS) entry which is preliminary data.</text>
</comment>
<proteinExistence type="predicted"/>
<evidence type="ECO:0000313" key="1">
    <source>
        <dbReference type="EMBL" id="PSC04637.1"/>
    </source>
</evidence>
<protein>
    <submittedName>
        <fullName evidence="1">Uncharacterized protein</fullName>
    </submittedName>
</protein>
<dbReference type="Proteomes" id="UP000239772">
    <property type="component" value="Unassembled WGS sequence"/>
</dbReference>
<dbReference type="RefSeq" id="WP_106337382.1">
    <property type="nucleotide sequence ID" value="NZ_PVZS01000012.1"/>
</dbReference>
<keyword evidence="2" id="KW-1185">Reference proteome</keyword>
<sequence>MNRFQELAGAAGRAQRLAAAARHGAVIVGPLGAMLQTGPTAARRTVAAQARGVLLSQSEVPGDFYDISLVYSDGRTPQVLAAAQDDAAVVAHWRRTAIELGLPLMVQRQDGEILQPYQNCGAVMMGPFRYRRRTATISRRRPRFLQRRKTTCLPERPVVLSKREFVERP</sequence>
<accession>A0A2T1HSM2</accession>
<dbReference type="Pfam" id="PF19596">
    <property type="entry name" value="DUF6101"/>
    <property type="match status" value="1"/>
</dbReference>
<organism evidence="1 2">
    <name type="scientific">Alsobacter soli</name>
    <dbReference type="NCBI Taxonomy" id="2109933"/>
    <lineage>
        <taxon>Bacteria</taxon>
        <taxon>Pseudomonadati</taxon>
        <taxon>Pseudomonadota</taxon>
        <taxon>Alphaproteobacteria</taxon>
        <taxon>Hyphomicrobiales</taxon>
        <taxon>Alsobacteraceae</taxon>
        <taxon>Alsobacter</taxon>
    </lineage>
</organism>
<evidence type="ECO:0000313" key="2">
    <source>
        <dbReference type="Proteomes" id="UP000239772"/>
    </source>
</evidence>
<name>A0A2T1HSM2_9HYPH</name>